<name>A0A428S9F7_9HYPO</name>
<keyword evidence="3" id="KW-1185">Reference proteome</keyword>
<evidence type="ECO:0000313" key="2">
    <source>
        <dbReference type="EMBL" id="RSL86461.1"/>
    </source>
</evidence>
<sequence>MLSKLVVLLLATSGLAMPHPAPDSALELHQRNFTIVSPDCLRNCTKDCNSPVCGMLCTIKCPPKNKRADLSQELVEVEVVRRTGENGDEEVREQWQLPYILSCLESEAINMYAETTMFRLSPCLMASKRHRWTAILAVLTVCSIFFLFQNCDHLFRSTAKLHANTEIDWSRFAYIQYVTNSAYLCNSVMFFESLHHLSSKADRVIMFPSRMLKSDDDSSSDARLLRKARDKYNVNLIPITVQHRNGAERTWADSYTKLLAFNQTQYSRVLSVDSDTVLLQDMDELFLLPPVPVAMPRAYWLWPDRETLAAHIMVIEPSHVEFERVMDKTNSASGREYDMEIINSLYHDNALVIPHRRYAMLTGEFRSDNHTKYLGSEVEVWDPAMAYSEAKLIHFSDWPLPKPWLPISKEQRAKFQPTCINTADGTEDCTARTIWNSLYTDFKKKRKQVCG</sequence>
<protein>
    <recommendedName>
        <fullName evidence="4">Glucose N-acetyltransferase 1</fullName>
    </recommendedName>
</protein>
<dbReference type="Proteomes" id="UP000287972">
    <property type="component" value="Unassembled WGS sequence"/>
</dbReference>
<proteinExistence type="predicted"/>
<dbReference type="InterPro" id="IPR029044">
    <property type="entry name" value="Nucleotide-diphossugar_trans"/>
</dbReference>
<feature type="signal peptide" evidence="1">
    <location>
        <begin position="1"/>
        <end position="16"/>
    </location>
</feature>
<keyword evidence="1" id="KW-0732">Signal</keyword>
<dbReference type="AlphaFoldDB" id="A0A428S9F7"/>
<organism evidence="2 3">
    <name type="scientific">Fusarium floridanum</name>
    <dbReference type="NCBI Taxonomy" id="1325733"/>
    <lineage>
        <taxon>Eukaryota</taxon>
        <taxon>Fungi</taxon>
        <taxon>Dikarya</taxon>
        <taxon>Ascomycota</taxon>
        <taxon>Pezizomycotina</taxon>
        <taxon>Sordariomycetes</taxon>
        <taxon>Hypocreomycetidae</taxon>
        <taxon>Hypocreales</taxon>
        <taxon>Nectriaceae</taxon>
        <taxon>Fusarium</taxon>
        <taxon>Fusarium solani species complex</taxon>
    </lineage>
</organism>
<reference evidence="2 3" key="1">
    <citation type="submission" date="2017-06" db="EMBL/GenBank/DDBJ databases">
        <title>Comparative genomic analysis of Ambrosia Fusariam Clade fungi.</title>
        <authorList>
            <person name="Stajich J.E."/>
            <person name="Carrillo J."/>
            <person name="Kijimoto T."/>
            <person name="Eskalen A."/>
            <person name="O'Donnell K."/>
            <person name="Kasson M."/>
        </authorList>
    </citation>
    <scope>NUCLEOTIDE SEQUENCE [LARGE SCALE GENOMIC DNA]</scope>
    <source>
        <strain evidence="2 3">NRRL62606</strain>
    </source>
</reference>
<dbReference type="PANTHER" id="PTHR11183">
    <property type="entry name" value="GLYCOGENIN SUBFAMILY MEMBER"/>
    <property type="match status" value="1"/>
</dbReference>
<feature type="chain" id="PRO_5019573538" description="Glucose N-acetyltransferase 1" evidence="1">
    <location>
        <begin position="17"/>
        <end position="451"/>
    </location>
</feature>
<dbReference type="InterPro" id="IPR050587">
    <property type="entry name" value="GNT1/Glycosyltrans_8"/>
</dbReference>
<dbReference type="SUPFAM" id="SSF53448">
    <property type="entry name" value="Nucleotide-diphospho-sugar transferases"/>
    <property type="match status" value="1"/>
</dbReference>
<evidence type="ECO:0008006" key="4">
    <source>
        <dbReference type="Google" id="ProtNLM"/>
    </source>
</evidence>
<dbReference type="EMBL" id="NKCL01000042">
    <property type="protein sequence ID" value="RSL86461.1"/>
    <property type="molecule type" value="Genomic_DNA"/>
</dbReference>
<gene>
    <name evidence="2" type="ORF">CEP51_002818</name>
</gene>
<accession>A0A428S9F7</accession>
<comment type="caution">
    <text evidence="2">The sequence shown here is derived from an EMBL/GenBank/DDBJ whole genome shotgun (WGS) entry which is preliminary data.</text>
</comment>
<dbReference type="Gene3D" id="3.90.550.10">
    <property type="entry name" value="Spore Coat Polysaccharide Biosynthesis Protein SpsA, Chain A"/>
    <property type="match status" value="1"/>
</dbReference>
<evidence type="ECO:0000256" key="1">
    <source>
        <dbReference type="SAM" id="SignalP"/>
    </source>
</evidence>
<evidence type="ECO:0000313" key="3">
    <source>
        <dbReference type="Proteomes" id="UP000287972"/>
    </source>
</evidence>